<organism evidence="2 3">
    <name type="scientific">Vitis vinifera</name>
    <name type="common">Grape</name>
    <dbReference type="NCBI Taxonomy" id="29760"/>
    <lineage>
        <taxon>Eukaryota</taxon>
        <taxon>Viridiplantae</taxon>
        <taxon>Streptophyta</taxon>
        <taxon>Embryophyta</taxon>
        <taxon>Tracheophyta</taxon>
        <taxon>Spermatophyta</taxon>
        <taxon>Magnoliopsida</taxon>
        <taxon>eudicotyledons</taxon>
        <taxon>Gunneridae</taxon>
        <taxon>Pentapetalae</taxon>
        <taxon>rosids</taxon>
        <taxon>Vitales</taxon>
        <taxon>Vitaceae</taxon>
        <taxon>Viteae</taxon>
        <taxon>Vitis</taxon>
    </lineage>
</organism>
<dbReference type="KEGG" id="vvi:100249113"/>
<keyword evidence="1" id="KW-0472">Membrane</keyword>
<dbReference type="FunCoup" id="D7TB81">
    <property type="interactions" value="42"/>
</dbReference>
<evidence type="ECO:0000256" key="1">
    <source>
        <dbReference type="SAM" id="Phobius"/>
    </source>
</evidence>
<dbReference type="PANTHER" id="PTHR34364">
    <property type="entry name" value="WAS/WASL-INTERACTING FAMILY PROTEIN"/>
    <property type="match status" value="1"/>
</dbReference>
<dbReference type="EMBL" id="FN595756">
    <property type="protein sequence ID" value="CBI27916.3"/>
    <property type="molecule type" value="Genomic_DNA"/>
</dbReference>
<dbReference type="PaxDb" id="29760-VIT_11s0016g02250.t01"/>
<dbReference type="Proteomes" id="UP000009183">
    <property type="component" value="Chromosome 11"/>
</dbReference>
<feature type="transmembrane region" description="Helical" evidence="1">
    <location>
        <begin position="21"/>
        <end position="39"/>
    </location>
</feature>
<protein>
    <submittedName>
        <fullName evidence="2">Uncharacterized protein</fullName>
    </submittedName>
</protein>
<keyword evidence="1" id="KW-0812">Transmembrane</keyword>
<sequence>MESPPSAPQPPKVSAVRRYKLVWRLLLAANLALGAYMFVGATKKDADMDNGEGTKKHIEEEKAVAELSSVPIVSTTPPATMESLKVREPIPADQQLELFKWILEEKRKVKPKDLEEKKRIDEEKAVLKHFIKTKSVPNLKF</sequence>
<proteinExistence type="predicted"/>
<dbReference type="STRING" id="29760.D7TB81"/>
<dbReference type="eggNOG" id="ENOG502RZAC">
    <property type="taxonomic scope" value="Eukaryota"/>
</dbReference>
<name>D7TB81_VITVI</name>
<reference evidence="3" key="1">
    <citation type="journal article" date="2007" name="Nature">
        <title>The grapevine genome sequence suggests ancestral hexaploidization in major angiosperm phyla.</title>
        <authorList>
            <consortium name="The French-Italian Public Consortium for Grapevine Genome Characterization."/>
            <person name="Jaillon O."/>
            <person name="Aury J.-M."/>
            <person name="Noel B."/>
            <person name="Policriti A."/>
            <person name="Clepet C."/>
            <person name="Casagrande A."/>
            <person name="Choisne N."/>
            <person name="Aubourg S."/>
            <person name="Vitulo N."/>
            <person name="Jubin C."/>
            <person name="Vezzi A."/>
            <person name="Legeai F."/>
            <person name="Hugueney P."/>
            <person name="Dasilva C."/>
            <person name="Horner D."/>
            <person name="Mica E."/>
            <person name="Jublot D."/>
            <person name="Poulain J."/>
            <person name="Bruyere C."/>
            <person name="Billault A."/>
            <person name="Segurens B."/>
            <person name="Gouyvenoux M."/>
            <person name="Ugarte E."/>
            <person name="Cattonaro F."/>
            <person name="Anthouard V."/>
            <person name="Vico V."/>
            <person name="Del Fabbro C."/>
            <person name="Alaux M."/>
            <person name="Di Gaspero G."/>
            <person name="Dumas V."/>
            <person name="Felice N."/>
            <person name="Paillard S."/>
            <person name="Juman I."/>
            <person name="Moroldo M."/>
            <person name="Scalabrin S."/>
            <person name="Canaguier A."/>
            <person name="Le Clainche I."/>
            <person name="Malacrida G."/>
            <person name="Durand E."/>
            <person name="Pesole G."/>
            <person name="Laucou V."/>
            <person name="Chatelet P."/>
            <person name="Merdinoglu D."/>
            <person name="Delledonne M."/>
            <person name="Pezzotti M."/>
            <person name="Lecharny A."/>
            <person name="Scarpelli C."/>
            <person name="Artiguenave F."/>
            <person name="Pe M.E."/>
            <person name="Valle G."/>
            <person name="Morgante M."/>
            <person name="Caboche M."/>
            <person name="Adam-Blondon A.-F."/>
            <person name="Weissenbach J."/>
            <person name="Quetier F."/>
            <person name="Wincker P."/>
        </authorList>
    </citation>
    <scope>NUCLEOTIDE SEQUENCE [LARGE SCALE GENOMIC DNA]</scope>
    <source>
        <strain evidence="3">cv. Pinot noir / PN40024</strain>
    </source>
</reference>
<dbReference type="SMR" id="D7TB81"/>
<keyword evidence="3" id="KW-1185">Reference proteome</keyword>
<gene>
    <name evidence="2" type="ordered locus">VIT_11s0016g02250</name>
</gene>
<evidence type="ECO:0000313" key="2">
    <source>
        <dbReference type="EMBL" id="CBI27916.3"/>
    </source>
</evidence>
<dbReference type="InParanoid" id="D7TB81"/>
<accession>D7TB81</accession>
<dbReference type="HOGENOM" id="CLU_117361_0_0_1"/>
<keyword evidence="1" id="KW-1133">Transmembrane helix</keyword>
<dbReference type="AlphaFoldDB" id="D7TB81"/>
<dbReference type="OMA" id="FKWILAE"/>
<dbReference type="PANTHER" id="PTHR34364:SF1">
    <property type="entry name" value="WAS_WASL-INTERACTING FAMILY PROTEIN"/>
    <property type="match status" value="1"/>
</dbReference>
<evidence type="ECO:0000313" key="3">
    <source>
        <dbReference type="Proteomes" id="UP000009183"/>
    </source>
</evidence>